<proteinExistence type="predicted"/>
<dbReference type="RefSeq" id="WP_375062365.1">
    <property type="nucleotide sequence ID" value="NZ_JBHGBT010000005.1"/>
</dbReference>
<sequence length="394" mass="42546">MSLDNARVVGNRVAYQRRMARLTQEQLAAAAGIHVGTLRKIERGARGAGDGVLEALASALGIDVLRLHGDADKATRRVHHELAAISDALATYDCPDDGPVRPVPELRKASAHTVEWRLSAQYLRIARQAPVLLAELFRGMHTARGAHLAVSTHLLVDVCRSADAVAYKHGAANLSARLIEIMRWATPHAEDPLLAATVAYVRAETFFMSRAYAAGLGVLESAIDSLPVATGPSAHAARGALHMRAAVMAGRAGRADVATEHMASAHRMADGVPEGIYRGTAFGPDSVRVHDVSLCVSLGGHHLLRALDISRHWEPPETLPAERRSGFFIELARAQLWAGKPDAAFASLLTARRIAPQHTREHRWVREDAGTLRRLKRSSAESLSGFAEWCHATG</sequence>
<dbReference type="PROSITE" id="PS50943">
    <property type="entry name" value="HTH_CROC1"/>
    <property type="match status" value="1"/>
</dbReference>
<keyword evidence="3" id="KW-1185">Reference proteome</keyword>
<evidence type="ECO:0000313" key="3">
    <source>
        <dbReference type="Proteomes" id="UP001577267"/>
    </source>
</evidence>
<dbReference type="Gene3D" id="1.10.260.40">
    <property type="entry name" value="lambda repressor-like DNA-binding domains"/>
    <property type="match status" value="1"/>
</dbReference>
<dbReference type="Pfam" id="PF01381">
    <property type="entry name" value="HTH_3"/>
    <property type="match status" value="1"/>
</dbReference>
<dbReference type="Proteomes" id="UP001577267">
    <property type="component" value="Unassembled WGS sequence"/>
</dbReference>
<dbReference type="SMART" id="SM00530">
    <property type="entry name" value="HTH_XRE"/>
    <property type="match status" value="1"/>
</dbReference>
<evidence type="ECO:0000313" key="2">
    <source>
        <dbReference type="EMBL" id="MFB4194360.1"/>
    </source>
</evidence>
<evidence type="ECO:0000259" key="1">
    <source>
        <dbReference type="PROSITE" id="PS50943"/>
    </source>
</evidence>
<dbReference type="CDD" id="cd00093">
    <property type="entry name" value="HTH_XRE"/>
    <property type="match status" value="1"/>
</dbReference>
<accession>A0ABV4ZJS1</accession>
<name>A0ABV4ZJS1_9ACTN</name>
<gene>
    <name evidence="2" type="ORF">ACE11A_08355</name>
</gene>
<dbReference type="EMBL" id="JBHGBT010000005">
    <property type="protein sequence ID" value="MFB4194360.1"/>
    <property type="molecule type" value="Genomic_DNA"/>
</dbReference>
<dbReference type="SUPFAM" id="SSF47413">
    <property type="entry name" value="lambda repressor-like DNA-binding domains"/>
    <property type="match status" value="1"/>
</dbReference>
<organism evidence="2 3">
    <name type="scientific">Streptomyces carpaticus</name>
    <dbReference type="NCBI Taxonomy" id="285558"/>
    <lineage>
        <taxon>Bacteria</taxon>
        <taxon>Bacillati</taxon>
        <taxon>Actinomycetota</taxon>
        <taxon>Actinomycetes</taxon>
        <taxon>Kitasatosporales</taxon>
        <taxon>Streptomycetaceae</taxon>
        <taxon>Streptomyces</taxon>
    </lineage>
</organism>
<reference evidence="2 3" key="1">
    <citation type="submission" date="2024-09" db="EMBL/GenBank/DDBJ databases">
        <title>Draft genome sequence of multifaceted antimicrobials producing Streptomyces sp. strain FH1.</title>
        <authorList>
            <person name="Hassan F."/>
            <person name="Ali H."/>
            <person name="Hassan N."/>
            <person name="Nawaz A."/>
        </authorList>
    </citation>
    <scope>NUCLEOTIDE SEQUENCE [LARGE SCALE GENOMIC DNA]</scope>
    <source>
        <strain evidence="2 3">FH1</strain>
    </source>
</reference>
<dbReference type="InterPro" id="IPR010982">
    <property type="entry name" value="Lambda_DNA-bd_dom_sf"/>
</dbReference>
<feature type="domain" description="HTH cro/C1-type" evidence="1">
    <location>
        <begin position="13"/>
        <end position="67"/>
    </location>
</feature>
<comment type="caution">
    <text evidence="2">The sequence shown here is derived from an EMBL/GenBank/DDBJ whole genome shotgun (WGS) entry which is preliminary data.</text>
</comment>
<protein>
    <submittedName>
        <fullName evidence="2">Helix-turn-helix domain-containing protein</fullName>
    </submittedName>
</protein>
<dbReference type="InterPro" id="IPR001387">
    <property type="entry name" value="Cro/C1-type_HTH"/>
</dbReference>